<protein>
    <recommendedName>
        <fullName evidence="5">Outer membrane protein beta-barrel domain-containing protein</fullName>
    </recommendedName>
</protein>
<accession>A0A143PVW1</accession>
<dbReference type="STRING" id="1855912.LuPra_06181"/>
<reference evidence="4" key="2">
    <citation type="submission" date="2016-04" db="EMBL/GenBank/DDBJ databases">
        <title>First Complete Genome Sequence of a Subdivision 6 Acidobacterium.</title>
        <authorList>
            <person name="Huang S."/>
            <person name="Vieira S."/>
            <person name="Bunk B."/>
            <person name="Riedel T."/>
            <person name="Sproeer C."/>
            <person name="Overmann J."/>
        </authorList>
    </citation>
    <scope>NUCLEOTIDE SEQUENCE [LARGE SCALE GENOMIC DNA]</scope>
    <source>
        <strain evidence="4">DSM 100886 HEG_-6_39</strain>
    </source>
</reference>
<sequence precursor="true">MLRIIPTTAVLAACAFVAPASAHADEPVSPAPAAAAAPSFLRDVLARAWEPSSTATGHAVAATQASRRRPNAGPNIESVGLGAVGGLSEFELGPSFRYWATERFGVQAHLGFGGEDDFRRGDVQFMRFEPTFIVAIGDFGNAAVNVRPYAGGGLRLMRTDIGDFSDTDLRPAGVGGVEFGFQGVPRLKVSAELSLSTDPGFEDFDFGDVPTPGGARLSALLHYFF</sequence>
<dbReference type="InterPro" id="IPR011250">
    <property type="entry name" value="OMP/PagP_B-barrel"/>
</dbReference>
<evidence type="ECO:0000256" key="1">
    <source>
        <dbReference type="SAM" id="MobiDB-lite"/>
    </source>
</evidence>
<proteinExistence type="predicted"/>
<name>A0A143PVW1_LUTPR</name>
<dbReference type="KEGG" id="abac:LuPra_06181"/>
<keyword evidence="2" id="KW-0732">Signal</keyword>
<feature type="chain" id="PRO_5007512105" description="Outer membrane protein beta-barrel domain-containing protein" evidence="2">
    <location>
        <begin position="25"/>
        <end position="225"/>
    </location>
</feature>
<gene>
    <name evidence="3" type="ORF">LuPra_06181</name>
</gene>
<dbReference type="AlphaFoldDB" id="A0A143PVW1"/>
<dbReference type="SUPFAM" id="SSF56925">
    <property type="entry name" value="OMPA-like"/>
    <property type="match status" value="1"/>
</dbReference>
<dbReference type="Gene3D" id="2.40.160.20">
    <property type="match status" value="1"/>
</dbReference>
<reference evidence="3 4" key="1">
    <citation type="journal article" date="2016" name="Genome Announc.">
        <title>First Complete Genome Sequence of a Subdivision 6 Acidobacterium Strain.</title>
        <authorList>
            <person name="Huang S."/>
            <person name="Vieira S."/>
            <person name="Bunk B."/>
            <person name="Riedel T."/>
            <person name="Sproer C."/>
            <person name="Overmann J."/>
        </authorList>
    </citation>
    <scope>NUCLEOTIDE SEQUENCE [LARGE SCALE GENOMIC DNA]</scope>
    <source>
        <strain evidence="4">DSM 100886 HEG_-6_39</strain>
    </source>
</reference>
<dbReference type="Proteomes" id="UP000076079">
    <property type="component" value="Chromosome"/>
</dbReference>
<evidence type="ECO:0008006" key="5">
    <source>
        <dbReference type="Google" id="ProtNLM"/>
    </source>
</evidence>
<keyword evidence="4" id="KW-1185">Reference proteome</keyword>
<feature type="signal peptide" evidence="2">
    <location>
        <begin position="1"/>
        <end position="24"/>
    </location>
</feature>
<evidence type="ECO:0000313" key="4">
    <source>
        <dbReference type="Proteomes" id="UP000076079"/>
    </source>
</evidence>
<dbReference type="RefSeq" id="WP_110174311.1">
    <property type="nucleotide sequence ID" value="NZ_CP015136.1"/>
</dbReference>
<evidence type="ECO:0000256" key="2">
    <source>
        <dbReference type="SAM" id="SignalP"/>
    </source>
</evidence>
<dbReference type="EMBL" id="CP015136">
    <property type="protein sequence ID" value="AMY12897.1"/>
    <property type="molecule type" value="Genomic_DNA"/>
</dbReference>
<organism evidence="3 4">
    <name type="scientific">Luteitalea pratensis</name>
    <dbReference type="NCBI Taxonomy" id="1855912"/>
    <lineage>
        <taxon>Bacteria</taxon>
        <taxon>Pseudomonadati</taxon>
        <taxon>Acidobacteriota</taxon>
        <taxon>Vicinamibacteria</taxon>
        <taxon>Vicinamibacterales</taxon>
        <taxon>Vicinamibacteraceae</taxon>
        <taxon>Luteitalea</taxon>
    </lineage>
</organism>
<feature type="region of interest" description="Disordered" evidence="1">
    <location>
        <begin position="56"/>
        <end position="75"/>
    </location>
</feature>
<evidence type="ECO:0000313" key="3">
    <source>
        <dbReference type="EMBL" id="AMY12897.1"/>
    </source>
</evidence>